<dbReference type="RefSeq" id="XP_031936841.1">
    <property type="nucleotide sequence ID" value="XM_032080317.1"/>
</dbReference>
<dbReference type="EMBL" id="ML736832">
    <property type="protein sequence ID" value="KAE8399522.1"/>
    <property type="molecule type" value="Genomic_DNA"/>
</dbReference>
<evidence type="ECO:0000256" key="1">
    <source>
        <dbReference type="SAM" id="Phobius"/>
    </source>
</evidence>
<keyword evidence="4" id="KW-1185">Reference proteome</keyword>
<proteinExistence type="predicted"/>
<name>A0A5N7CZD5_9EURO</name>
<organism evidence="3 4">
    <name type="scientific">Aspergillus pseudonomiae</name>
    <dbReference type="NCBI Taxonomy" id="1506151"/>
    <lineage>
        <taxon>Eukaryota</taxon>
        <taxon>Fungi</taxon>
        <taxon>Dikarya</taxon>
        <taxon>Ascomycota</taxon>
        <taxon>Pezizomycotina</taxon>
        <taxon>Eurotiomycetes</taxon>
        <taxon>Eurotiomycetidae</taxon>
        <taxon>Eurotiales</taxon>
        <taxon>Aspergillaceae</taxon>
        <taxon>Aspergillus</taxon>
        <taxon>Aspergillus subgen. Circumdati</taxon>
    </lineage>
</organism>
<feature type="chain" id="PRO_5025003567" evidence="2">
    <location>
        <begin position="29"/>
        <end position="70"/>
    </location>
</feature>
<dbReference type="Proteomes" id="UP000325579">
    <property type="component" value="Unassembled WGS sequence"/>
</dbReference>
<keyword evidence="1" id="KW-1133">Transmembrane helix</keyword>
<accession>A0A5N7CZD5</accession>
<sequence length="70" mass="7463">MADGMSLDPLCLSLCSLILVATLGLVKANYSSQAICDLHDGALLFVGTLVDFLVLFKVYAESGILAESRR</sequence>
<protein>
    <submittedName>
        <fullName evidence="3">Uncharacterized protein</fullName>
    </submittedName>
</protein>
<keyword evidence="1" id="KW-0472">Membrane</keyword>
<feature type="signal peptide" evidence="2">
    <location>
        <begin position="1"/>
        <end position="28"/>
    </location>
</feature>
<evidence type="ECO:0000256" key="2">
    <source>
        <dbReference type="SAM" id="SignalP"/>
    </source>
</evidence>
<evidence type="ECO:0000313" key="3">
    <source>
        <dbReference type="EMBL" id="KAE8399522.1"/>
    </source>
</evidence>
<evidence type="ECO:0000313" key="4">
    <source>
        <dbReference type="Proteomes" id="UP000325579"/>
    </source>
</evidence>
<keyword evidence="2" id="KW-0732">Signal</keyword>
<dbReference type="AlphaFoldDB" id="A0A5N7CZD5"/>
<reference evidence="3 4" key="1">
    <citation type="submission" date="2019-04" db="EMBL/GenBank/DDBJ databases">
        <authorList>
            <consortium name="DOE Joint Genome Institute"/>
            <person name="Mondo S."/>
            <person name="Kjaerbolling I."/>
            <person name="Vesth T."/>
            <person name="Frisvad J.C."/>
            <person name="Nybo J.L."/>
            <person name="Theobald S."/>
            <person name="Kildgaard S."/>
            <person name="Isbrandt T."/>
            <person name="Kuo A."/>
            <person name="Sato A."/>
            <person name="Lyhne E.K."/>
            <person name="Kogle M.E."/>
            <person name="Wiebenga A."/>
            <person name="Kun R.S."/>
            <person name="Lubbers R.J."/>
            <person name="Makela M.R."/>
            <person name="Barry K."/>
            <person name="Chovatia M."/>
            <person name="Clum A."/>
            <person name="Daum C."/>
            <person name="Haridas S."/>
            <person name="He G."/>
            <person name="LaButti K."/>
            <person name="Lipzen A."/>
            <person name="Riley R."/>
            <person name="Salamov A."/>
            <person name="Simmons B.A."/>
            <person name="Magnuson J.K."/>
            <person name="Henrissat B."/>
            <person name="Mortensen U.H."/>
            <person name="Larsen T.O."/>
            <person name="Devries R.P."/>
            <person name="Grigoriev I.V."/>
            <person name="Machida M."/>
            <person name="Baker S.E."/>
            <person name="Andersen M.R."/>
            <person name="Cantor M.N."/>
            <person name="Hua S.X."/>
        </authorList>
    </citation>
    <scope>NUCLEOTIDE SEQUENCE [LARGE SCALE GENOMIC DNA]</scope>
    <source>
        <strain evidence="3 4">CBS 119388</strain>
    </source>
</reference>
<keyword evidence="1" id="KW-0812">Transmembrane</keyword>
<gene>
    <name evidence="3" type="ORF">BDV37DRAFT_229312</name>
</gene>
<feature type="transmembrane region" description="Helical" evidence="1">
    <location>
        <begin position="38"/>
        <end position="60"/>
    </location>
</feature>
<dbReference type="GeneID" id="43665008"/>